<keyword evidence="4" id="KW-0548">Nucleotidyltransferase</keyword>
<dbReference type="InterPro" id="IPR035979">
    <property type="entry name" value="RBD_domain_sf"/>
</dbReference>
<feature type="compositionally biased region" description="Basic and acidic residues" evidence="2">
    <location>
        <begin position="273"/>
        <end position="290"/>
    </location>
</feature>
<evidence type="ECO:0000313" key="4">
    <source>
        <dbReference type="EMBL" id="GJT54195.1"/>
    </source>
</evidence>
<name>A0ABQ5EU86_9ASTR</name>
<sequence length="734" mass="82545">MAIMGSQRSKEDDVQTISTSVFVTNFPDQYGAKDLWNSCKAYGYVVDAYIPDRRSKAGKRFGFVRFIKVFDVERLISNLCTVNNNGTSNGNVGSRKNGDGTKSTVNSYAHAVTGYQGHKESMDNMPIMVLDETCINNEDYSLCLLGKVKEFASLTNLKVDDESKISFQSNVAVGSWFSQITQAHSEFNLEERVMWVEIEGVPCKWWSRNTFIRIASRWGTLLNGEELEEDGFHSNRLCICTKMSTVLVESFKMVYRGKECWIRAIEVPGWVPDFKDDSDDKSNDGSHEDEVQGVTSGDRKYLVGDSDDDEVLETSFKDVSNKQSMDENVVSQSEPQSKDPFGLYEIINKKMKVCNNVSMSEGSRKYPPGFTPNDAGATPLDVPDDASDENRTSNGKEDGGSVEKQTRVRNAVCTDANESMCSGHFKKSVAPRTGGSIIQLIDDLVTVGQTIGYDMTGLAQKAKKDWVKELCVSNKVNFVSLQETKMANIDLWCIKRCWGNFVFDYVYSEAVGNSGGILCFWDPNMFQKLNATVSDFFTIVRVVMMGDFNEVRDCSERFGSVFNKQGAEVFNNFIANAGLVEVPLGGCSFTFDKLVEDSWKEANICENNDSIKFMKKLRFLKEKIRKWNCLYKEKKNCVMRNLKSNLNSLDSVMIRGMVQILDRPSHGSSSLIIQEMEKAENLEVAQKAKIKWAIEGDENSKYYHGVLNKKRGRLAIRGVLADGIWLQSPHLVKK</sequence>
<dbReference type="Proteomes" id="UP001151760">
    <property type="component" value="Unassembled WGS sequence"/>
</dbReference>
<keyword evidence="1" id="KW-0694">RNA-binding</keyword>
<evidence type="ECO:0000256" key="2">
    <source>
        <dbReference type="SAM" id="MobiDB-lite"/>
    </source>
</evidence>
<keyword evidence="4" id="KW-0695">RNA-directed DNA polymerase</keyword>
<dbReference type="InterPro" id="IPR036691">
    <property type="entry name" value="Endo/exonu/phosph_ase_sf"/>
</dbReference>
<dbReference type="SUPFAM" id="SSF56219">
    <property type="entry name" value="DNase I-like"/>
    <property type="match status" value="1"/>
</dbReference>
<organism evidence="4 5">
    <name type="scientific">Tanacetum coccineum</name>
    <dbReference type="NCBI Taxonomy" id="301880"/>
    <lineage>
        <taxon>Eukaryota</taxon>
        <taxon>Viridiplantae</taxon>
        <taxon>Streptophyta</taxon>
        <taxon>Embryophyta</taxon>
        <taxon>Tracheophyta</taxon>
        <taxon>Spermatophyta</taxon>
        <taxon>Magnoliopsida</taxon>
        <taxon>eudicotyledons</taxon>
        <taxon>Gunneridae</taxon>
        <taxon>Pentapetalae</taxon>
        <taxon>asterids</taxon>
        <taxon>campanulids</taxon>
        <taxon>Asterales</taxon>
        <taxon>Asteraceae</taxon>
        <taxon>Asteroideae</taxon>
        <taxon>Anthemideae</taxon>
        <taxon>Anthemidinae</taxon>
        <taxon>Tanacetum</taxon>
    </lineage>
</organism>
<feature type="domain" description="RRM" evidence="3">
    <location>
        <begin position="19"/>
        <end position="91"/>
    </location>
</feature>
<dbReference type="InterPro" id="IPR012677">
    <property type="entry name" value="Nucleotide-bd_a/b_plait_sf"/>
</dbReference>
<dbReference type="GO" id="GO:0003964">
    <property type="term" value="F:RNA-directed DNA polymerase activity"/>
    <property type="evidence" value="ECO:0007669"/>
    <property type="project" value="UniProtKB-KW"/>
</dbReference>
<keyword evidence="5" id="KW-1185">Reference proteome</keyword>
<dbReference type="SUPFAM" id="SSF54928">
    <property type="entry name" value="RNA-binding domain, RBD"/>
    <property type="match status" value="1"/>
</dbReference>
<dbReference type="InterPro" id="IPR000504">
    <property type="entry name" value="RRM_dom"/>
</dbReference>
<feature type="region of interest" description="Disordered" evidence="2">
    <location>
        <begin position="360"/>
        <end position="405"/>
    </location>
</feature>
<accession>A0ABQ5EU86</accession>
<evidence type="ECO:0000313" key="5">
    <source>
        <dbReference type="Proteomes" id="UP001151760"/>
    </source>
</evidence>
<dbReference type="CDD" id="cd00590">
    <property type="entry name" value="RRM_SF"/>
    <property type="match status" value="1"/>
</dbReference>
<comment type="caution">
    <text evidence="4">The sequence shown here is derived from an EMBL/GenBank/DDBJ whole genome shotgun (WGS) entry which is preliminary data.</text>
</comment>
<dbReference type="EMBL" id="BQNB010016652">
    <property type="protein sequence ID" value="GJT54195.1"/>
    <property type="molecule type" value="Genomic_DNA"/>
</dbReference>
<proteinExistence type="predicted"/>
<evidence type="ECO:0000256" key="1">
    <source>
        <dbReference type="PROSITE-ProRule" id="PRU00176"/>
    </source>
</evidence>
<feature type="compositionally biased region" description="Basic and acidic residues" evidence="2">
    <location>
        <begin position="388"/>
        <end position="405"/>
    </location>
</feature>
<keyword evidence="4" id="KW-0808">Transferase</keyword>
<dbReference type="PROSITE" id="PS50102">
    <property type="entry name" value="RRM"/>
    <property type="match status" value="1"/>
</dbReference>
<dbReference type="Gene3D" id="3.30.70.330">
    <property type="match status" value="1"/>
</dbReference>
<dbReference type="Pfam" id="PF00076">
    <property type="entry name" value="RRM_1"/>
    <property type="match status" value="1"/>
</dbReference>
<feature type="region of interest" description="Disordered" evidence="2">
    <location>
        <begin position="273"/>
        <end position="338"/>
    </location>
</feature>
<evidence type="ECO:0000259" key="3">
    <source>
        <dbReference type="PROSITE" id="PS50102"/>
    </source>
</evidence>
<reference evidence="4" key="1">
    <citation type="journal article" date="2022" name="Int. J. Mol. Sci.">
        <title>Draft Genome of Tanacetum Coccineum: Genomic Comparison of Closely Related Tanacetum-Family Plants.</title>
        <authorList>
            <person name="Yamashiro T."/>
            <person name="Shiraishi A."/>
            <person name="Nakayama K."/>
            <person name="Satake H."/>
        </authorList>
    </citation>
    <scope>NUCLEOTIDE SEQUENCE</scope>
</reference>
<protein>
    <submittedName>
        <fullName evidence="4">RNA-directed DNA polymerase, eukaryota</fullName>
    </submittedName>
</protein>
<reference evidence="4" key="2">
    <citation type="submission" date="2022-01" db="EMBL/GenBank/DDBJ databases">
        <authorList>
            <person name="Yamashiro T."/>
            <person name="Shiraishi A."/>
            <person name="Satake H."/>
            <person name="Nakayama K."/>
        </authorList>
    </citation>
    <scope>NUCLEOTIDE SEQUENCE</scope>
</reference>
<gene>
    <name evidence="4" type="ORF">Tco_0989249</name>
</gene>